<evidence type="ECO:0000313" key="2">
    <source>
        <dbReference type="Proteomes" id="UP000571017"/>
    </source>
</evidence>
<dbReference type="PROSITE" id="PS51257">
    <property type="entry name" value="PROKAR_LIPOPROTEIN"/>
    <property type="match status" value="1"/>
</dbReference>
<protein>
    <recommendedName>
        <fullName evidence="3">Lipoprotein</fullName>
    </recommendedName>
</protein>
<dbReference type="EMBL" id="JACEFG010000003">
    <property type="protein sequence ID" value="MBA2176043.1"/>
    <property type="molecule type" value="Genomic_DNA"/>
</dbReference>
<sequence length="127" mass="14877">MKHVAAMILTMMLVGCANQTPEPYRLDQLTRVDTMTDTDDQILVEEEDLELIRSLFEETEWNGTDGPEREEDAQVVLFFTYDENMPERLKAYKVWWDEEEPGMTIFDEEQERYAKVKGEKGLFVSEG</sequence>
<comment type="caution">
    <text evidence="1">The sequence shown here is derived from an EMBL/GenBank/DDBJ whole genome shotgun (WGS) entry which is preliminary data.</text>
</comment>
<accession>A0A838CVV0</accession>
<dbReference type="AlphaFoldDB" id="A0A838CVV0"/>
<evidence type="ECO:0008006" key="3">
    <source>
        <dbReference type="Google" id="ProtNLM"/>
    </source>
</evidence>
<gene>
    <name evidence="1" type="ORF">H0266_14190</name>
</gene>
<reference evidence="1 2" key="1">
    <citation type="journal article" date="2004" name="Extremophiles">
        <title>Halobacillus locisalis sp. nov., a halophilic bacterium isolated from a marine solar saltern of the Yellow Sea in Korea.</title>
        <authorList>
            <person name="Yoon J.H."/>
            <person name="Kang K.H."/>
            <person name="Oh T.K."/>
            <person name="Park Y.H."/>
        </authorList>
    </citation>
    <scope>NUCLEOTIDE SEQUENCE [LARGE SCALE GENOMIC DNA]</scope>
    <source>
        <strain evidence="1 2">KCTC 3788</strain>
    </source>
</reference>
<dbReference type="RefSeq" id="WP_181473086.1">
    <property type="nucleotide sequence ID" value="NZ_JACEFG010000003.1"/>
</dbReference>
<proteinExistence type="predicted"/>
<dbReference type="Proteomes" id="UP000571017">
    <property type="component" value="Unassembled WGS sequence"/>
</dbReference>
<organism evidence="1 2">
    <name type="scientific">Halobacillus locisalis</name>
    <dbReference type="NCBI Taxonomy" id="220753"/>
    <lineage>
        <taxon>Bacteria</taxon>
        <taxon>Bacillati</taxon>
        <taxon>Bacillota</taxon>
        <taxon>Bacilli</taxon>
        <taxon>Bacillales</taxon>
        <taxon>Bacillaceae</taxon>
        <taxon>Halobacillus</taxon>
    </lineage>
</organism>
<name>A0A838CVV0_9BACI</name>
<keyword evidence="2" id="KW-1185">Reference proteome</keyword>
<evidence type="ECO:0000313" key="1">
    <source>
        <dbReference type="EMBL" id="MBA2176043.1"/>
    </source>
</evidence>